<organism evidence="1 2">
    <name type="scientific">Gluconobacter albidus</name>
    <dbReference type="NCBI Taxonomy" id="318683"/>
    <lineage>
        <taxon>Bacteria</taxon>
        <taxon>Pseudomonadati</taxon>
        <taxon>Pseudomonadota</taxon>
        <taxon>Alphaproteobacteria</taxon>
        <taxon>Acetobacterales</taxon>
        <taxon>Acetobacteraceae</taxon>
        <taxon>Gluconobacter</taxon>
    </lineage>
</organism>
<proteinExistence type="predicted"/>
<dbReference type="EMBL" id="LHZR01000083">
    <property type="protein sequence ID" value="KXV50227.1"/>
    <property type="molecule type" value="Genomic_DNA"/>
</dbReference>
<dbReference type="RefSeq" id="WP_062106172.1">
    <property type="nucleotide sequence ID" value="NZ_LHZR01000083.1"/>
</dbReference>
<dbReference type="AlphaFoldDB" id="A0A149TMB8"/>
<evidence type="ECO:0000313" key="2">
    <source>
        <dbReference type="Proteomes" id="UP000075636"/>
    </source>
</evidence>
<evidence type="ECO:0000313" key="1">
    <source>
        <dbReference type="EMBL" id="KXV50227.1"/>
    </source>
</evidence>
<protein>
    <recommendedName>
        <fullName evidence="3">Head decoration protein</fullName>
    </recommendedName>
</protein>
<dbReference type="Proteomes" id="UP000075636">
    <property type="component" value="Unassembled WGS sequence"/>
</dbReference>
<comment type="caution">
    <text evidence="1">The sequence shown here is derived from an EMBL/GenBank/DDBJ whole genome shotgun (WGS) entry which is preliminary data.</text>
</comment>
<accession>A0A149TMB8</accession>
<dbReference type="Pfam" id="PF02924">
    <property type="entry name" value="HDPD"/>
    <property type="match status" value="1"/>
</dbReference>
<sequence length="140" mass="14329">MSDTNSVNGIYPQTPAMFDATYQPDQLIAGVYPRVTDNVTLAGGNGIVARGTAIGLVTASEKYILSASAATDGSQTPVAILADTYDTTAGDVVGAGVYLTGEFNENAVTMGAGWTTATLKAAFRPNNIYLKSAVSAADPT</sequence>
<dbReference type="Gene3D" id="2.40.300.10">
    <property type="entry name" value="Head decoration protein D"/>
    <property type="match status" value="1"/>
</dbReference>
<gene>
    <name evidence="1" type="ORF">AD945_02395</name>
</gene>
<dbReference type="OrthoDB" id="7032972at2"/>
<reference evidence="1 2" key="1">
    <citation type="submission" date="2015-06" db="EMBL/GenBank/DDBJ databases">
        <title>Improved classification and identification of acetic acid bacteria using matrix-assisted laser desorption/ionization time-of-flight mass spectrometry; Gluconobacter nephelii and Gluconobacter uchimurae are later heterotypic synonyms of Gluconobacter japonicus and Gluconobacter oxydans, respectively.</title>
        <authorList>
            <person name="Li L."/>
            <person name="Cleenwerck I."/>
            <person name="De Vuyst L."/>
            <person name="Vandamme P."/>
        </authorList>
    </citation>
    <scope>NUCLEOTIDE SEQUENCE [LARGE SCALE GENOMIC DNA]</scope>
    <source>
        <strain evidence="1 2">LMG 1768</strain>
    </source>
</reference>
<dbReference type="InterPro" id="IPR004195">
    <property type="entry name" value="Head_decoration_D"/>
</dbReference>
<evidence type="ECO:0008006" key="3">
    <source>
        <dbReference type="Google" id="ProtNLM"/>
    </source>
</evidence>
<dbReference type="PATRIC" id="fig|318683.6.peg.3390"/>
<name>A0A149TMB8_9PROT</name>